<dbReference type="EMBL" id="QGGL01000002">
    <property type="protein sequence ID" value="PWK16045.1"/>
    <property type="molecule type" value="Genomic_DNA"/>
</dbReference>
<keyword evidence="3" id="KW-1185">Reference proteome</keyword>
<evidence type="ECO:0000256" key="1">
    <source>
        <dbReference type="SAM" id="Coils"/>
    </source>
</evidence>
<gene>
    <name evidence="2" type="ORF">C7459_102292</name>
</gene>
<dbReference type="OrthoDB" id="2967938at2"/>
<organism evidence="2 3">
    <name type="scientific">Tumebacillus permanentifrigoris</name>
    <dbReference type="NCBI Taxonomy" id="378543"/>
    <lineage>
        <taxon>Bacteria</taxon>
        <taxon>Bacillati</taxon>
        <taxon>Bacillota</taxon>
        <taxon>Bacilli</taxon>
        <taxon>Bacillales</taxon>
        <taxon>Alicyclobacillaceae</taxon>
        <taxon>Tumebacillus</taxon>
    </lineage>
</organism>
<keyword evidence="1" id="KW-0175">Coiled coil</keyword>
<accession>A0A316DDI9</accession>
<dbReference type="Proteomes" id="UP000245634">
    <property type="component" value="Unassembled WGS sequence"/>
</dbReference>
<comment type="caution">
    <text evidence="2">The sequence shown here is derived from an EMBL/GenBank/DDBJ whole genome shotgun (WGS) entry which is preliminary data.</text>
</comment>
<evidence type="ECO:0000313" key="2">
    <source>
        <dbReference type="EMBL" id="PWK16045.1"/>
    </source>
</evidence>
<dbReference type="AlphaFoldDB" id="A0A316DDI9"/>
<evidence type="ECO:0000313" key="3">
    <source>
        <dbReference type="Proteomes" id="UP000245634"/>
    </source>
</evidence>
<name>A0A316DDI9_9BACL</name>
<reference evidence="2 3" key="1">
    <citation type="submission" date="2018-05" db="EMBL/GenBank/DDBJ databases">
        <title>Genomic Encyclopedia of Type Strains, Phase IV (KMG-IV): sequencing the most valuable type-strain genomes for metagenomic binning, comparative biology and taxonomic classification.</title>
        <authorList>
            <person name="Goeker M."/>
        </authorList>
    </citation>
    <scope>NUCLEOTIDE SEQUENCE [LARGE SCALE GENOMIC DNA]</scope>
    <source>
        <strain evidence="2 3">DSM 18773</strain>
    </source>
</reference>
<proteinExistence type="predicted"/>
<sequence length="140" mass="15761">MEEYTVEQAFEILKKHGITESIQTVRRWLREGTLIGQSPGDHRQIGWKVNHDDLMAFIATRQPVSAFADIVEGITAELGALRNENNALRTKYGQLFVANQKLVEEIAVLKSEKERLRVKTQACDLQETNSHLKGAGPCSE</sequence>
<feature type="coiled-coil region" evidence="1">
    <location>
        <begin position="71"/>
        <end position="119"/>
    </location>
</feature>
<dbReference type="RefSeq" id="WP_109686451.1">
    <property type="nucleotide sequence ID" value="NZ_QGGL01000002.1"/>
</dbReference>
<protein>
    <submittedName>
        <fullName evidence="2">Uncharacterized protein</fullName>
    </submittedName>
</protein>